<evidence type="ECO:0008006" key="3">
    <source>
        <dbReference type="Google" id="ProtNLM"/>
    </source>
</evidence>
<name>E7MQ45_9FIRM</name>
<accession>E7MQ45</accession>
<gene>
    <name evidence="1" type="ORF">HMPREF9430_01570</name>
</gene>
<dbReference type="InterPro" id="IPR038056">
    <property type="entry name" value="YjbR-like_sf"/>
</dbReference>
<dbReference type="EMBL" id="AECQ01000031">
    <property type="protein sequence ID" value="EFW23765.1"/>
    <property type="molecule type" value="Genomic_DNA"/>
</dbReference>
<proteinExistence type="predicted"/>
<dbReference type="Pfam" id="PF04237">
    <property type="entry name" value="YjbR"/>
    <property type="match status" value="1"/>
</dbReference>
<evidence type="ECO:0000313" key="1">
    <source>
        <dbReference type="EMBL" id="EFW23765.1"/>
    </source>
</evidence>
<dbReference type="eggNOG" id="COG2315">
    <property type="taxonomic scope" value="Bacteria"/>
</dbReference>
<dbReference type="PANTHER" id="PTHR35145:SF1">
    <property type="entry name" value="CYTOPLASMIC PROTEIN"/>
    <property type="match status" value="1"/>
</dbReference>
<reference evidence="1 2" key="1">
    <citation type="submission" date="2010-08" db="EMBL/GenBank/DDBJ databases">
        <authorList>
            <person name="Weinstock G."/>
            <person name="Sodergren E."/>
            <person name="Clifton S."/>
            <person name="Fulton L."/>
            <person name="Fulton B."/>
            <person name="Courtney L."/>
            <person name="Fronick C."/>
            <person name="Harrison M."/>
            <person name="Strong C."/>
            <person name="Farmer C."/>
            <person name="Delahaunty K."/>
            <person name="Markovic C."/>
            <person name="Hall O."/>
            <person name="Minx P."/>
            <person name="Tomlinson C."/>
            <person name="Mitreva M."/>
            <person name="Hou S."/>
            <person name="Chen J."/>
            <person name="Wollam A."/>
            <person name="Pepin K.H."/>
            <person name="Johnson M."/>
            <person name="Bhonagiri V."/>
            <person name="Zhang X."/>
            <person name="Suruliraj S."/>
            <person name="Warren W."/>
            <person name="Chinwalla A."/>
            <person name="Mardis E.R."/>
            <person name="Wilson R.K."/>
        </authorList>
    </citation>
    <scope>NUCLEOTIDE SEQUENCE [LARGE SCALE GENOMIC DNA]</scope>
    <source>
        <strain evidence="1 2">F0204</strain>
    </source>
</reference>
<keyword evidence="2" id="KW-1185">Reference proteome</keyword>
<dbReference type="InterPro" id="IPR007351">
    <property type="entry name" value="YjbR"/>
</dbReference>
<evidence type="ECO:0000313" key="2">
    <source>
        <dbReference type="Proteomes" id="UP000004097"/>
    </source>
</evidence>
<dbReference type="Gene3D" id="3.90.1150.30">
    <property type="match status" value="1"/>
</dbReference>
<dbReference type="HOGENOM" id="CLU_067569_0_0_9"/>
<protein>
    <recommendedName>
        <fullName evidence="3">MmcQ family protein</fullName>
    </recommendedName>
</protein>
<comment type="caution">
    <text evidence="1">The sequence shown here is derived from an EMBL/GenBank/DDBJ whole genome shotgun (WGS) entry which is preliminary data.</text>
</comment>
<dbReference type="Proteomes" id="UP000004097">
    <property type="component" value="Unassembled WGS sequence"/>
</dbReference>
<dbReference type="PANTHER" id="PTHR35145">
    <property type="entry name" value="CYTOPLASMIC PROTEIN-RELATED"/>
    <property type="match status" value="1"/>
</dbReference>
<sequence>MEKKIMRLEEELFRRLRPNIQRLIQYGFLKQNGIYRYQTKLEDTGMYAIITVEGNVVSGRVLDELTNEEYVAVHTVGKKGKFATQVRTVYLSCLEDIAKNCFEKVMYSSRQANTMHEWMINELHDIADHPFTKSQNGKRTTDYEFTAYKPIDSDKMYVLMFSIGMHKLDKACDENQVDAMNIKVEPSKVGDLLRLPGFYPAYHMNKKHWVTALLDGTIEDAVLKELLVKSRALVAKKFSLNHHWVIPANPSVYDIDYAFAQSDLMYWKQKLNYQIDDYVFIYYGLPYRELRYLCKVVEKDVVFYDKSGKRTDEETYICLQKIYFFDDHKLTKKFISNYGLTNIRGARSMPKELINQIYKMYPAIMI</sequence>
<organism evidence="1 2">
    <name type="scientific">Solobacterium moorei F0204</name>
    <dbReference type="NCBI Taxonomy" id="706433"/>
    <lineage>
        <taxon>Bacteria</taxon>
        <taxon>Bacillati</taxon>
        <taxon>Bacillota</taxon>
        <taxon>Erysipelotrichia</taxon>
        <taxon>Erysipelotrichales</taxon>
        <taxon>Erysipelotrichaceae</taxon>
        <taxon>Solobacterium</taxon>
    </lineage>
</organism>
<dbReference type="SUPFAM" id="SSF142906">
    <property type="entry name" value="YjbR-like"/>
    <property type="match status" value="1"/>
</dbReference>
<dbReference type="AlphaFoldDB" id="E7MQ45"/>
<dbReference type="STRING" id="706433.HMPREF9430_01570"/>
<dbReference type="InterPro" id="IPR058532">
    <property type="entry name" value="YjbR/MT2646/Rv2570-like"/>
</dbReference>